<proteinExistence type="predicted"/>
<dbReference type="EMBL" id="JAVLET010000009">
    <property type="protein sequence ID" value="KAL0467534.1"/>
    <property type="molecule type" value="Genomic_DNA"/>
</dbReference>
<organism evidence="2 3">
    <name type="scientific">Neurospora intermedia</name>
    <dbReference type="NCBI Taxonomy" id="5142"/>
    <lineage>
        <taxon>Eukaryota</taxon>
        <taxon>Fungi</taxon>
        <taxon>Dikarya</taxon>
        <taxon>Ascomycota</taxon>
        <taxon>Pezizomycotina</taxon>
        <taxon>Sordariomycetes</taxon>
        <taxon>Sordariomycetidae</taxon>
        <taxon>Sordariales</taxon>
        <taxon>Sordariaceae</taxon>
        <taxon>Neurospora</taxon>
    </lineage>
</organism>
<protein>
    <submittedName>
        <fullName evidence="2">Uncharacterized protein</fullName>
    </submittedName>
</protein>
<evidence type="ECO:0000313" key="2">
    <source>
        <dbReference type="EMBL" id="KAL0467534.1"/>
    </source>
</evidence>
<comment type="caution">
    <text evidence="2">The sequence shown here is derived from an EMBL/GenBank/DDBJ whole genome shotgun (WGS) entry which is preliminary data.</text>
</comment>
<evidence type="ECO:0000313" key="3">
    <source>
        <dbReference type="Proteomes" id="UP001451303"/>
    </source>
</evidence>
<gene>
    <name evidence="2" type="ORF">QR685DRAFT_448399</name>
</gene>
<keyword evidence="3" id="KW-1185">Reference proteome</keyword>
<feature type="region of interest" description="Disordered" evidence="1">
    <location>
        <begin position="20"/>
        <end position="40"/>
    </location>
</feature>
<evidence type="ECO:0000256" key="1">
    <source>
        <dbReference type="SAM" id="MobiDB-lite"/>
    </source>
</evidence>
<reference evidence="2 3" key="1">
    <citation type="submission" date="2023-09" db="EMBL/GenBank/DDBJ databases">
        <title>Multi-omics analysis of a traditional fermented food reveals byproduct-associated fungal strains for waste-to-food upcycling.</title>
        <authorList>
            <consortium name="Lawrence Berkeley National Laboratory"/>
            <person name="Rekdal V.M."/>
            <person name="Villalobos-Escobedo J.M."/>
            <person name="Rodriguez-Valeron N."/>
            <person name="Garcia M.O."/>
            <person name="Vasquez D.P."/>
            <person name="Damayanti I."/>
            <person name="Sorensen P.M."/>
            <person name="Baidoo E.E."/>
            <person name="De Carvalho A.C."/>
            <person name="Riley R."/>
            <person name="Lipzen A."/>
            <person name="He G."/>
            <person name="Yan M."/>
            <person name="Haridas S."/>
            <person name="Daum C."/>
            <person name="Yoshinaga Y."/>
            <person name="Ng V."/>
            <person name="Grigoriev I.V."/>
            <person name="Munk R."/>
            <person name="Nuraida L."/>
            <person name="Wijaya C.H."/>
            <person name="Morales P.-C."/>
            <person name="Keasling J.D."/>
        </authorList>
    </citation>
    <scope>NUCLEOTIDE SEQUENCE [LARGE SCALE GENOMIC DNA]</scope>
    <source>
        <strain evidence="2 3">FGSC 2613</strain>
    </source>
</reference>
<accession>A0ABR3D4D8</accession>
<sequence>MPFNATYDWVPRGLTFTPTTQDPDLHIHSGGPNDPNTTTPSHYRIQTITPNPSYLTPPLWIESMMTILSQPSKSLILLESRNSPQDPGFAAPEDVMRSAIKALNLKEAQVQRVISKSGSLTDYFFSESESASSDLSGVELAFRWTSMPGCYVVFLGRFIPKMQPGWQREEADRMVGVVAHRGIFPISSRASSQRGGEDEDEEEKKKKKTEKEKNVIMDSDLETALGKHAEKLGENPMSVVTVLLQLCESQLDEEIHELGIRLEGTPMEDFVEVSKEMAPEICMLRKACNDLLAICGGCLSAIKIWSQNAKLARTQMRAEGLRRDVQGIKDSVELRLEKLKYIDGVCSRMVMGADSGRGTRFMEC</sequence>
<feature type="region of interest" description="Disordered" evidence="1">
    <location>
        <begin position="188"/>
        <end position="213"/>
    </location>
</feature>
<dbReference type="Proteomes" id="UP001451303">
    <property type="component" value="Unassembled WGS sequence"/>
</dbReference>
<name>A0ABR3D4D8_NEUIN</name>